<sequence length="261" mass="28081">MIRIPVRRLAGTSALAIALAVPVALSPMLASPAHAQFGFGRIVFDPSNYAENVLTAARTLEQINNQIQSLQNEATMLINQARNLASLPYSSLQTLQQNVQRTQQLLSQAQNIAFDVQNIDQAFQQKYGSISLSATDAQLVADARSRWQNTVGGLQDAMRVQAGVVDNIDTNRTEMSALVGQSQNATGALQATQAGNQLLALQSQQLSDLIALMSANGRSEALIEAERATAAEQGRIQRERFLTPGSGYQPGNARMFGNGNN</sequence>
<feature type="signal peptide" evidence="3">
    <location>
        <begin position="1"/>
        <end position="35"/>
    </location>
</feature>
<organism evidence="4 5">
    <name type="scientific">Amaricoccus macauensis</name>
    <dbReference type="NCBI Taxonomy" id="57001"/>
    <lineage>
        <taxon>Bacteria</taxon>
        <taxon>Pseudomonadati</taxon>
        <taxon>Pseudomonadota</taxon>
        <taxon>Alphaproteobacteria</taxon>
        <taxon>Rhodobacterales</taxon>
        <taxon>Paracoccaceae</taxon>
        <taxon>Amaricoccus</taxon>
    </lineage>
</organism>
<dbReference type="NCBIfam" id="NF010448">
    <property type="entry name" value="PRK13874.1"/>
    <property type="match status" value="1"/>
</dbReference>
<proteinExistence type="predicted"/>
<reference evidence="4 5" key="1">
    <citation type="submission" date="2020-08" db="EMBL/GenBank/DDBJ databases">
        <title>Genomic Encyclopedia of Type Strains, Phase IV (KMG-IV): sequencing the most valuable type-strain genomes for metagenomic binning, comparative biology and taxonomic classification.</title>
        <authorList>
            <person name="Goeker M."/>
        </authorList>
    </citation>
    <scope>NUCLEOTIDE SEQUENCE [LARGE SCALE GENOMIC DNA]</scope>
    <source>
        <strain evidence="4 5">DSM 101730</strain>
    </source>
</reference>
<evidence type="ECO:0000313" key="5">
    <source>
        <dbReference type="Proteomes" id="UP000549457"/>
    </source>
</evidence>
<evidence type="ECO:0000256" key="2">
    <source>
        <dbReference type="SAM" id="MobiDB-lite"/>
    </source>
</evidence>
<protein>
    <submittedName>
        <fullName evidence="4">P-type conjugative transfer protein TrbJ</fullName>
    </submittedName>
</protein>
<keyword evidence="1" id="KW-0175">Coiled coil</keyword>
<evidence type="ECO:0000256" key="1">
    <source>
        <dbReference type="SAM" id="Coils"/>
    </source>
</evidence>
<comment type="caution">
    <text evidence="4">The sequence shown here is derived from an EMBL/GenBank/DDBJ whole genome shotgun (WGS) entry which is preliminary data.</text>
</comment>
<name>A0A840SK56_9RHOB</name>
<evidence type="ECO:0000256" key="3">
    <source>
        <dbReference type="SAM" id="SignalP"/>
    </source>
</evidence>
<feature type="chain" id="PRO_5032785065" evidence="3">
    <location>
        <begin position="36"/>
        <end position="261"/>
    </location>
</feature>
<keyword evidence="5" id="KW-1185">Reference proteome</keyword>
<dbReference type="Proteomes" id="UP000549457">
    <property type="component" value="Unassembled WGS sequence"/>
</dbReference>
<dbReference type="RefSeq" id="WP_184147437.1">
    <property type="nucleotide sequence ID" value="NZ_JACHFM010000001.1"/>
</dbReference>
<feature type="coiled-coil region" evidence="1">
    <location>
        <begin position="53"/>
        <end position="112"/>
    </location>
</feature>
<gene>
    <name evidence="4" type="ORF">HNP73_000946</name>
</gene>
<accession>A0A840SK56</accession>
<dbReference type="EMBL" id="JACHFM010000001">
    <property type="protein sequence ID" value="MBB5221025.1"/>
    <property type="molecule type" value="Genomic_DNA"/>
</dbReference>
<dbReference type="InterPro" id="IPR014147">
    <property type="entry name" value="T4SS_TrbJ"/>
</dbReference>
<feature type="region of interest" description="Disordered" evidence="2">
    <location>
        <begin position="242"/>
        <end position="261"/>
    </location>
</feature>
<evidence type="ECO:0000313" key="4">
    <source>
        <dbReference type="EMBL" id="MBB5221025.1"/>
    </source>
</evidence>
<keyword evidence="3" id="KW-0732">Signal</keyword>
<dbReference type="AlphaFoldDB" id="A0A840SK56"/>
<dbReference type="NCBIfam" id="TIGR02780">
    <property type="entry name" value="TrbJ_Ti"/>
    <property type="match status" value="1"/>
</dbReference>